<dbReference type="Proteomes" id="UP000034866">
    <property type="component" value="Chromosome"/>
</dbReference>
<reference evidence="1 2" key="1">
    <citation type="journal article" date="2015" name="J. Biotechnol.">
        <title>Complete genome sequence of Photorhabdus temperata subsp. thracensis 39-8(T), an entomopathogenic bacterium for the improved commercial bioinsecticide.</title>
        <authorList>
            <person name="Kwak Y."/>
            <person name="Shin J.H."/>
        </authorList>
    </citation>
    <scope>NUCLEOTIDE SEQUENCE [LARGE SCALE GENOMIC DNA]</scope>
    <source>
        <strain evidence="1 2">DSM 15199</strain>
    </source>
</reference>
<dbReference type="OrthoDB" id="1523296at2"/>
<dbReference type="KEGG" id="ptt:VY86_03410"/>
<dbReference type="NCBIfam" id="TIGR03347">
    <property type="entry name" value="VI_chp_1"/>
    <property type="match status" value="1"/>
</dbReference>
<organism evidence="1 2">
    <name type="scientific">Photorhabdus thracensis</name>
    <dbReference type="NCBI Taxonomy" id="230089"/>
    <lineage>
        <taxon>Bacteria</taxon>
        <taxon>Pseudomonadati</taxon>
        <taxon>Pseudomonadota</taxon>
        <taxon>Gammaproteobacteria</taxon>
        <taxon>Enterobacterales</taxon>
        <taxon>Morganellaceae</taxon>
        <taxon>Photorhabdus</taxon>
    </lineage>
</organism>
<keyword evidence="2" id="KW-1185">Reference proteome</keyword>
<name>A0A0F7LL51_9GAMM</name>
<protein>
    <submittedName>
        <fullName evidence="1">Type VI secretion protein</fullName>
    </submittedName>
</protein>
<dbReference type="PANTHER" id="PTHR35564:SF3">
    <property type="entry name" value="TYPE VI SECRETION SYSTEM BASEPLATE SUBUNIT TSSG"/>
    <property type="match status" value="1"/>
</dbReference>
<gene>
    <name evidence="1" type="ORF">VY86_03410</name>
</gene>
<accession>A0A0F7LL51</accession>
<evidence type="ECO:0000313" key="1">
    <source>
        <dbReference type="EMBL" id="AKH62527.1"/>
    </source>
</evidence>
<evidence type="ECO:0000313" key="2">
    <source>
        <dbReference type="Proteomes" id="UP000034866"/>
    </source>
</evidence>
<reference evidence="2" key="2">
    <citation type="submission" date="2015-03" db="EMBL/GenBank/DDBJ databases">
        <title>Genome sequence of Azospirillum thiophilum strain DSM 21654T.</title>
        <authorList>
            <person name="Kwak Y."/>
            <person name="Shin J.-H."/>
        </authorList>
    </citation>
    <scope>NUCLEOTIDE SEQUENCE [LARGE SCALE GENOMIC DNA]</scope>
    <source>
        <strain evidence="2">DSM 15199</strain>
    </source>
</reference>
<dbReference type="Pfam" id="PF06996">
    <property type="entry name" value="T6SS_TssG"/>
    <property type="match status" value="1"/>
</dbReference>
<dbReference type="PATRIC" id="fig|230089.6.peg.756"/>
<dbReference type="EMBL" id="CP011104">
    <property type="protein sequence ID" value="AKH62527.1"/>
    <property type="molecule type" value="Genomic_DNA"/>
</dbReference>
<dbReference type="RefSeq" id="WP_046973926.1">
    <property type="nucleotide sequence ID" value="NZ_CP011104.1"/>
</dbReference>
<dbReference type="STRING" id="230089.VY86_03410"/>
<proteinExistence type="predicted"/>
<dbReference type="AlphaFoldDB" id="A0A0F7LL51"/>
<dbReference type="PANTHER" id="PTHR35564">
    <property type="match status" value="1"/>
</dbReference>
<sequence>MARETQSVHSRLMSVLKADISTLNFYQFCQAIERTVPDRHPLGSTDNPADDVIRFRPHPGMGFPISELKTIETDSRHPDRPPTARTTFMGLYGVDSPLPTAYLNDIAQHREGHDAVEAFLDMFNHRIFTQFYRIWRKYSYPATFAAGGSDQTSQCLLGLIGLGIPGSQQQITTPASRFLALLSVMRLPTRTAEGVSALVTLLAPQTRVVVTPSCPRQIHLMQPAGFSDSQPISLSQRTVLGRIGTDINSQLLLALHTDCPEEARGWLPGGQLQTDLFVLLRVYLGWRYRARLQLTLQTRILPVPVLGSEKPVQLGLTGVLGLKAEDNRGAVPDKMTVDLGDYQGLPPNNHQNTGGHDVNYAFI</sequence>
<dbReference type="InterPro" id="IPR010732">
    <property type="entry name" value="T6SS_TssG-like"/>
</dbReference>